<evidence type="ECO:0000313" key="2">
    <source>
        <dbReference type="EMBL" id="MBD9699189.1"/>
    </source>
</evidence>
<accession>A0ABR9DQF9</accession>
<proteinExistence type="predicted"/>
<organism evidence="2 3">
    <name type="scientific">Flavimobilis rhizosphaerae</name>
    <dbReference type="NCBI Taxonomy" id="2775421"/>
    <lineage>
        <taxon>Bacteria</taxon>
        <taxon>Bacillati</taxon>
        <taxon>Actinomycetota</taxon>
        <taxon>Actinomycetes</taxon>
        <taxon>Micrococcales</taxon>
        <taxon>Jonesiaceae</taxon>
        <taxon>Flavimobilis</taxon>
    </lineage>
</organism>
<dbReference type="EMBL" id="JACZDF010000003">
    <property type="protein sequence ID" value="MBD9699189.1"/>
    <property type="molecule type" value="Genomic_DNA"/>
</dbReference>
<dbReference type="RefSeq" id="WP_192279060.1">
    <property type="nucleotide sequence ID" value="NZ_JACZDF010000003.1"/>
</dbReference>
<dbReference type="Proteomes" id="UP000642107">
    <property type="component" value="Unassembled WGS sequence"/>
</dbReference>
<reference evidence="2 3" key="1">
    <citation type="submission" date="2020-09" db="EMBL/GenBank/DDBJ databases">
        <title>Flavimobilis rhizosphaerae sp. nov., isolated from rhizosphere soil of Spartina alterniflora.</title>
        <authorList>
            <person name="Hanqin C."/>
        </authorList>
    </citation>
    <scope>NUCLEOTIDE SEQUENCE [LARGE SCALE GENOMIC DNA]</scope>
    <source>
        <strain evidence="2 3">GY 10621</strain>
    </source>
</reference>
<keyword evidence="3" id="KW-1185">Reference proteome</keyword>
<protein>
    <submittedName>
        <fullName evidence="2">Uncharacterized protein</fullName>
    </submittedName>
</protein>
<evidence type="ECO:0000256" key="1">
    <source>
        <dbReference type="SAM" id="MobiDB-lite"/>
    </source>
</evidence>
<gene>
    <name evidence="2" type="ORF">IGS67_06745</name>
</gene>
<feature type="region of interest" description="Disordered" evidence="1">
    <location>
        <begin position="433"/>
        <end position="453"/>
    </location>
</feature>
<comment type="caution">
    <text evidence="2">The sequence shown here is derived from an EMBL/GenBank/DDBJ whole genome shotgun (WGS) entry which is preliminary data.</text>
</comment>
<name>A0ABR9DQF9_9MICO</name>
<evidence type="ECO:0000313" key="3">
    <source>
        <dbReference type="Proteomes" id="UP000642107"/>
    </source>
</evidence>
<sequence length="473" mass="51224">MAVEDKAQPRSHRPASSPAEAILRLHTLTGTAPSTRGEKRALVALSDAMGLYAEMTVTTAHLGEVIASAFDIPWIAELHTHRNTVTLDGLNHLLEAATDARRIGALRPLPPKATATLVGLEWAGFQPAISKIEAVTRIAALTGAPRETLGPGSKERKSVLTNLADRLLPGVALDRSTKTRLGRSLAEALEVGWTDECSSTGETISLLGLNTILAGAERRLGRLGSSLATSMVTDAEAEGDALAAALASEIRRWPWDGRDAITWLRSNGLRGANDNEWQGFYFEARAILTLEKLFPPPADPPRAQFGATTFDYTLYRAWDLKAHTAVQQFPTEGRETREPSTVVLNDQEAIRTSVAEQGLGFIIMSGTAVMDEDGEFVEWQREQKALAGVKTARSNSGRSRMRKAAFVPTRIECFWIPDTPTLDAAIAAGALKHQSQGRQAPVGDAATGRERRPKYSMNLALARERLLISSHSV</sequence>